<protein>
    <recommendedName>
        <fullName evidence="7">60S ribosomal protein L35</fullName>
    </recommendedName>
</protein>
<dbReference type="GO" id="GO:0000463">
    <property type="term" value="P:maturation of LSU-rRNA from tricistronic rRNA transcript (SSU-rRNA, 5.8S rRNA, LSU-rRNA)"/>
    <property type="evidence" value="ECO:0007669"/>
    <property type="project" value="InterPro"/>
</dbReference>
<keyword evidence="2" id="KW-0689">Ribosomal protein</keyword>
<dbReference type="InterPro" id="IPR045059">
    <property type="entry name" value="Ribosomal_uL29_euk"/>
</dbReference>
<sequence>MSSGKVRTNQLWGKNKEELKKQLDELKTELGQLRVQKISGGGATKLNKIHDLRKSIARVLTVINHNQRAQLRLFYKNKKYLPLDLRAKQTRAIRRRLTKHEATLVTEKQKKKQVHFPQRTFAVKAQA</sequence>
<dbReference type="Proteomes" id="UP000076632">
    <property type="component" value="Unassembled WGS sequence"/>
</dbReference>
<dbReference type="GO" id="GO:0003735">
    <property type="term" value="F:structural constituent of ribosome"/>
    <property type="evidence" value="ECO:0007669"/>
    <property type="project" value="InterPro"/>
</dbReference>
<accession>A0A165GJS2</accession>
<name>A0A165GJS2_XYLHT</name>
<dbReference type="PANTHER" id="PTHR45722:SF2">
    <property type="entry name" value="LARGE RIBOSOMAL SUBUNIT PROTEIN UL29-RELATED"/>
    <property type="match status" value="1"/>
</dbReference>
<organism evidence="5 6">
    <name type="scientific">Xylona heveae (strain CBS 132557 / TC161)</name>
    <dbReference type="NCBI Taxonomy" id="1328760"/>
    <lineage>
        <taxon>Eukaryota</taxon>
        <taxon>Fungi</taxon>
        <taxon>Dikarya</taxon>
        <taxon>Ascomycota</taxon>
        <taxon>Pezizomycotina</taxon>
        <taxon>Xylonomycetes</taxon>
        <taxon>Xylonales</taxon>
        <taxon>Xylonaceae</taxon>
        <taxon>Xylona</taxon>
    </lineage>
</organism>
<dbReference type="GO" id="GO:0003729">
    <property type="term" value="F:mRNA binding"/>
    <property type="evidence" value="ECO:0007669"/>
    <property type="project" value="TreeGrafter"/>
</dbReference>
<evidence type="ECO:0000313" key="5">
    <source>
        <dbReference type="EMBL" id="KZF22276.1"/>
    </source>
</evidence>
<evidence type="ECO:0008006" key="7">
    <source>
        <dbReference type="Google" id="ProtNLM"/>
    </source>
</evidence>
<dbReference type="NCBIfam" id="TIGR00012">
    <property type="entry name" value="L29"/>
    <property type="match status" value="1"/>
</dbReference>
<evidence type="ECO:0000313" key="6">
    <source>
        <dbReference type="Proteomes" id="UP000076632"/>
    </source>
</evidence>
<dbReference type="Gene3D" id="1.10.287.310">
    <property type="match status" value="1"/>
</dbReference>
<dbReference type="InParanoid" id="A0A165GJS2"/>
<dbReference type="OrthoDB" id="528635at2759"/>
<dbReference type="PANTHER" id="PTHR45722">
    <property type="entry name" value="60S RIBOSOMAL PROTEIN L35"/>
    <property type="match status" value="1"/>
</dbReference>
<dbReference type="EMBL" id="KV407459">
    <property type="protein sequence ID" value="KZF22276.1"/>
    <property type="molecule type" value="Genomic_DNA"/>
</dbReference>
<dbReference type="FunFam" id="6.10.250.3450:FF:000001">
    <property type="entry name" value="60S ribosomal protein L35"/>
    <property type="match status" value="1"/>
</dbReference>
<dbReference type="Gene3D" id="6.10.250.3450">
    <property type="match status" value="1"/>
</dbReference>
<keyword evidence="4" id="KW-0175">Coiled coil</keyword>
<dbReference type="FunCoup" id="A0A165GJS2">
    <property type="interactions" value="863"/>
</dbReference>
<dbReference type="InterPro" id="IPR001854">
    <property type="entry name" value="Ribosomal_uL29"/>
</dbReference>
<dbReference type="HAMAP" id="MF_00374">
    <property type="entry name" value="Ribosomal_uL29"/>
    <property type="match status" value="1"/>
</dbReference>
<evidence type="ECO:0000256" key="3">
    <source>
        <dbReference type="ARBA" id="ARBA00023274"/>
    </source>
</evidence>
<dbReference type="CDD" id="cd00427">
    <property type="entry name" value="Ribosomal_L29_HIP"/>
    <property type="match status" value="1"/>
</dbReference>
<dbReference type="GeneID" id="28897889"/>
<keyword evidence="6" id="KW-1185">Reference proteome</keyword>
<dbReference type="AlphaFoldDB" id="A0A165GJS2"/>
<dbReference type="InterPro" id="IPR036049">
    <property type="entry name" value="Ribosomal_uL29_sf"/>
</dbReference>
<dbReference type="Pfam" id="PF00831">
    <property type="entry name" value="Ribosomal_L29"/>
    <property type="match status" value="1"/>
</dbReference>
<dbReference type="GO" id="GO:0006412">
    <property type="term" value="P:translation"/>
    <property type="evidence" value="ECO:0007669"/>
    <property type="project" value="InterPro"/>
</dbReference>
<gene>
    <name evidence="5" type="ORF">L228DRAFT_247928</name>
</gene>
<feature type="coiled-coil region" evidence="4">
    <location>
        <begin position="9"/>
        <end position="36"/>
    </location>
</feature>
<dbReference type="SUPFAM" id="SSF46561">
    <property type="entry name" value="Ribosomal protein L29 (L29p)"/>
    <property type="match status" value="1"/>
</dbReference>
<evidence type="ECO:0000256" key="4">
    <source>
        <dbReference type="SAM" id="Coils"/>
    </source>
</evidence>
<proteinExistence type="inferred from homology"/>
<dbReference type="FunFam" id="1.10.287.310:FF:000002">
    <property type="entry name" value="60S ribosomal protein L35"/>
    <property type="match status" value="1"/>
</dbReference>
<dbReference type="OMA" id="VMNQKAR"/>
<evidence type="ECO:0000256" key="1">
    <source>
        <dbReference type="ARBA" id="ARBA00009254"/>
    </source>
</evidence>
<keyword evidence="3" id="KW-0687">Ribonucleoprotein</keyword>
<dbReference type="RefSeq" id="XP_018187831.1">
    <property type="nucleotide sequence ID" value="XM_018332752.1"/>
</dbReference>
<evidence type="ECO:0000256" key="2">
    <source>
        <dbReference type="ARBA" id="ARBA00022980"/>
    </source>
</evidence>
<dbReference type="GO" id="GO:0030684">
    <property type="term" value="C:preribosome"/>
    <property type="evidence" value="ECO:0007669"/>
    <property type="project" value="UniProtKB-ARBA"/>
</dbReference>
<reference evidence="5 6" key="1">
    <citation type="journal article" date="2016" name="Fungal Biol.">
        <title>The genome of Xylona heveae provides a window into fungal endophytism.</title>
        <authorList>
            <person name="Gazis R."/>
            <person name="Kuo A."/>
            <person name="Riley R."/>
            <person name="LaButti K."/>
            <person name="Lipzen A."/>
            <person name="Lin J."/>
            <person name="Amirebrahimi M."/>
            <person name="Hesse C.N."/>
            <person name="Spatafora J.W."/>
            <person name="Henrissat B."/>
            <person name="Hainaut M."/>
            <person name="Grigoriev I.V."/>
            <person name="Hibbett D.S."/>
        </authorList>
    </citation>
    <scope>NUCLEOTIDE SEQUENCE [LARGE SCALE GENOMIC DNA]</scope>
    <source>
        <strain evidence="5 6">TC161</strain>
    </source>
</reference>
<dbReference type="STRING" id="1328760.A0A165GJS2"/>
<comment type="similarity">
    <text evidence="1">Belongs to the universal ribosomal protein uL29 family.</text>
</comment>
<dbReference type="GO" id="GO:0022625">
    <property type="term" value="C:cytosolic large ribosomal subunit"/>
    <property type="evidence" value="ECO:0007669"/>
    <property type="project" value="InterPro"/>
</dbReference>